<dbReference type="HOGENOM" id="CLU_1179265_0_0_4"/>
<keyword evidence="3" id="KW-1185">Reference proteome</keyword>
<dbReference type="eggNOG" id="COG1305">
    <property type="taxonomic scope" value="Bacteria"/>
</dbReference>
<name>F5XX13_RAMTT</name>
<dbReference type="STRING" id="365046.Rta_06940"/>
<evidence type="ECO:0000313" key="2">
    <source>
        <dbReference type="EMBL" id="AEG91774.1"/>
    </source>
</evidence>
<dbReference type="InterPro" id="IPR002931">
    <property type="entry name" value="Transglutaminase-like"/>
</dbReference>
<accession>F5XX13</accession>
<evidence type="ECO:0000259" key="1">
    <source>
        <dbReference type="SMART" id="SM00460"/>
    </source>
</evidence>
<organism evidence="2 3">
    <name type="scientific">Ramlibacter tataouinensis (strain ATCC BAA-407 / DSM 14655 / LMG 21543 / TTB310)</name>
    <dbReference type="NCBI Taxonomy" id="365046"/>
    <lineage>
        <taxon>Bacteria</taxon>
        <taxon>Pseudomonadati</taxon>
        <taxon>Pseudomonadota</taxon>
        <taxon>Betaproteobacteria</taxon>
        <taxon>Burkholderiales</taxon>
        <taxon>Comamonadaceae</taxon>
        <taxon>Ramlibacter</taxon>
    </lineage>
</organism>
<dbReference type="InterPro" id="IPR038765">
    <property type="entry name" value="Papain-like_cys_pep_sf"/>
</dbReference>
<dbReference type="SMART" id="SM00460">
    <property type="entry name" value="TGc"/>
    <property type="match status" value="1"/>
</dbReference>
<dbReference type="PANTHER" id="PTHR33490">
    <property type="entry name" value="BLR5614 PROTEIN-RELATED"/>
    <property type="match status" value="1"/>
</dbReference>
<feature type="domain" description="Transglutaminase-like" evidence="1">
    <location>
        <begin position="69"/>
        <end position="138"/>
    </location>
</feature>
<protein>
    <recommendedName>
        <fullName evidence="1">Transglutaminase-like domain-containing protein</fullName>
    </recommendedName>
</protein>
<proteinExistence type="predicted"/>
<evidence type="ECO:0000313" key="3">
    <source>
        <dbReference type="Proteomes" id="UP000008385"/>
    </source>
</evidence>
<dbReference type="SUPFAM" id="SSF54001">
    <property type="entry name" value="Cysteine proteinases"/>
    <property type="match status" value="1"/>
</dbReference>
<dbReference type="EMBL" id="CP000245">
    <property type="protein sequence ID" value="AEG91774.1"/>
    <property type="molecule type" value="Genomic_DNA"/>
</dbReference>
<dbReference type="KEGG" id="rta:Rta_06940"/>
<dbReference type="Proteomes" id="UP000008385">
    <property type="component" value="Chromosome"/>
</dbReference>
<reference evidence="2 3" key="2">
    <citation type="journal article" date="2011" name="PLoS ONE">
        <title>The Cyst-Dividing Bacterium Ramlibacter tataouinensis TTB310 Genome Reveals a Well-Stocked Toolbox for Adaptation to a Desert Environment.</title>
        <authorList>
            <person name="De Luca G."/>
            <person name="Barakat M."/>
            <person name="Ortet P."/>
            <person name="Fochesato S."/>
            <person name="Jourlin-Castelli C."/>
            <person name="Ansaldi M."/>
            <person name="Py B."/>
            <person name="Fichant G."/>
            <person name="Coutinho P.M."/>
            <person name="Voulhoux R."/>
            <person name="Bastien O."/>
            <person name="Marechal E."/>
            <person name="Henrissat B."/>
            <person name="Quentin Y."/>
            <person name="Noirot P."/>
            <person name="Filloux A."/>
            <person name="Mejean V."/>
            <person name="Dubow M.S."/>
            <person name="Barras F."/>
            <person name="Barbe V."/>
            <person name="Weissenbach J."/>
            <person name="Mihalcescu I."/>
            <person name="Vermeglio A."/>
            <person name="Achouak W."/>
            <person name="Heulin T."/>
        </authorList>
    </citation>
    <scope>NUCLEOTIDE SEQUENCE [LARGE SCALE GENOMIC DNA]</scope>
    <source>
        <strain evidence="3">ATCC BAA-407 / DSM 14655 / LMG 21543 / TTB310</strain>
    </source>
</reference>
<dbReference type="PANTHER" id="PTHR33490:SF3">
    <property type="entry name" value="CONSERVED INTEGRAL MEMBRANE PROTEIN"/>
    <property type="match status" value="1"/>
</dbReference>
<dbReference type="OrthoDB" id="8901275at2"/>
<gene>
    <name evidence="2" type="ordered locus">Rta_06940</name>
</gene>
<dbReference type="RefSeq" id="WP_013900007.1">
    <property type="nucleotide sequence ID" value="NC_015677.1"/>
</dbReference>
<sequence>MSVQLGKPRSWLRETAQLDLSHPKIHITALKLTQMLRTPRERAVAVHDFVRRIPFGAFSDVSHVRASDVLRARRGDCHSKGVLFVALCRAAGLPARLQFVRIQARLLHGILNEGPPAMAHAIGQVLLEGAWVATDGYVVDPAMFAQARQRLKREGLTCGWGLRHDAPARWDGAADCIQQFEPVDLVHSYGAYHDPAEFYEELSHDEGAPSWVSRLRYALGAQIVNRRVARLRESPAVQEQPSAA</sequence>
<dbReference type="Pfam" id="PF01841">
    <property type="entry name" value="Transglut_core"/>
    <property type="match status" value="1"/>
</dbReference>
<dbReference type="AlphaFoldDB" id="F5XX13"/>
<dbReference type="Gene3D" id="3.10.620.30">
    <property type="match status" value="1"/>
</dbReference>
<reference evidence="3" key="1">
    <citation type="submission" date="2006-01" db="EMBL/GenBank/DDBJ databases">
        <title>Genome of the cyst-dividing bacterium Ramlibacter tataouinensis.</title>
        <authorList>
            <person name="Barakat M."/>
            <person name="Ortet P."/>
            <person name="De Luca G."/>
            <person name="Jourlin-Castelli C."/>
            <person name="Ansaldi M."/>
            <person name="Py B."/>
            <person name="Fichant G."/>
            <person name="Coutinho P."/>
            <person name="Voulhoux R."/>
            <person name="Bastien O."/>
            <person name="Roy S."/>
            <person name="Marechal E."/>
            <person name="Henrissat B."/>
            <person name="Quentin Y."/>
            <person name="Noirot P."/>
            <person name="Filloux A."/>
            <person name="Mejean V."/>
            <person name="DuBow M."/>
            <person name="Barras F."/>
            <person name="Heulin T."/>
        </authorList>
    </citation>
    <scope>NUCLEOTIDE SEQUENCE [LARGE SCALE GENOMIC DNA]</scope>
    <source>
        <strain evidence="3">ATCC BAA-407 / DSM 14655 / LMG 21543 / TTB310</strain>
    </source>
</reference>